<dbReference type="OrthoDB" id="1046444at2"/>
<proteinExistence type="predicted"/>
<dbReference type="AlphaFoldDB" id="A0A1M4SEV2"/>
<evidence type="ECO:0000313" key="1">
    <source>
        <dbReference type="EMBL" id="SHE30705.1"/>
    </source>
</evidence>
<sequence length="208" mass="25340">MEKNEILPYNALTSGYILIPKKLLFESLKQKDNELSYLEAFLMVLTKVNFKDTVATIYNEKIICHRGESMISIYKWAELFHWKRHKTRRFFARMEKNKLIQTIPMENGLNIIRVVNYDLWTSKCKEVNEEKRKTKTDESFDVFWNTYHEVTQTPKREVEAARREWSKLTLRERRIALEQINYYYHSLEDTKYIKRGFRYLRDKSFLNE</sequence>
<gene>
    <name evidence="1" type="ORF">SAMN05444405_10181</name>
</gene>
<keyword evidence="2" id="KW-1185">Reference proteome</keyword>
<evidence type="ECO:0000313" key="2">
    <source>
        <dbReference type="Proteomes" id="UP000184509"/>
    </source>
</evidence>
<dbReference type="Proteomes" id="UP000184509">
    <property type="component" value="Unassembled WGS sequence"/>
</dbReference>
<dbReference type="STRING" id="1297750.SAMN05444405_10181"/>
<name>A0A1M4SEV2_9BACE</name>
<accession>A0A1M4SEV2</accession>
<dbReference type="RefSeq" id="WP_073398547.1">
    <property type="nucleotide sequence ID" value="NZ_FQTV01000001.1"/>
</dbReference>
<reference evidence="2" key="1">
    <citation type="submission" date="2016-11" db="EMBL/GenBank/DDBJ databases">
        <authorList>
            <person name="Varghese N."/>
            <person name="Submissions S."/>
        </authorList>
    </citation>
    <scope>NUCLEOTIDE SEQUENCE [LARGE SCALE GENOMIC DNA]</scope>
    <source>
        <strain evidence="2">DSM 26991</strain>
    </source>
</reference>
<protein>
    <submittedName>
        <fullName evidence="1">Uncharacterized protein</fullName>
    </submittedName>
</protein>
<dbReference type="EMBL" id="FQTV01000001">
    <property type="protein sequence ID" value="SHE30705.1"/>
    <property type="molecule type" value="Genomic_DNA"/>
</dbReference>
<organism evidence="1 2">
    <name type="scientific">Bacteroides luti</name>
    <dbReference type="NCBI Taxonomy" id="1297750"/>
    <lineage>
        <taxon>Bacteria</taxon>
        <taxon>Pseudomonadati</taxon>
        <taxon>Bacteroidota</taxon>
        <taxon>Bacteroidia</taxon>
        <taxon>Bacteroidales</taxon>
        <taxon>Bacteroidaceae</taxon>
        <taxon>Bacteroides</taxon>
    </lineage>
</organism>